<keyword evidence="2" id="KW-1185">Reference proteome</keyword>
<organism evidence="1 2">
    <name type="scientific">Calocera cornea HHB12733</name>
    <dbReference type="NCBI Taxonomy" id="1353952"/>
    <lineage>
        <taxon>Eukaryota</taxon>
        <taxon>Fungi</taxon>
        <taxon>Dikarya</taxon>
        <taxon>Basidiomycota</taxon>
        <taxon>Agaricomycotina</taxon>
        <taxon>Dacrymycetes</taxon>
        <taxon>Dacrymycetales</taxon>
        <taxon>Dacrymycetaceae</taxon>
        <taxon>Calocera</taxon>
    </lineage>
</organism>
<dbReference type="AlphaFoldDB" id="A0A165CMM9"/>
<gene>
    <name evidence="1" type="ORF">CALCODRAFT_488228</name>
</gene>
<sequence>MATNQVQYNGGDGPLYDCADIILLADYTVPSSAICTNSTAATNTSSASSVTLSSHCGSNQWDQWHIWELGLQ</sequence>
<protein>
    <submittedName>
        <fullName evidence="1">Uncharacterized protein</fullName>
    </submittedName>
</protein>
<reference evidence="1 2" key="1">
    <citation type="journal article" date="2016" name="Mol. Biol. Evol.">
        <title>Comparative Genomics of Early-Diverging Mushroom-Forming Fungi Provides Insights into the Origins of Lignocellulose Decay Capabilities.</title>
        <authorList>
            <person name="Nagy L.G."/>
            <person name="Riley R."/>
            <person name="Tritt A."/>
            <person name="Adam C."/>
            <person name="Daum C."/>
            <person name="Floudas D."/>
            <person name="Sun H."/>
            <person name="Yadav J.S."/>
            <person name="Pangilinan J."/>
            <person name="Larsson K.H."/>
            <person name="Matsuura K."/>
            <person name="Barry K."/>
            <person name="Labutti K."/>
            <person name="Kuo R."/>
            <person name="Ohm R.A."/>
            <person name="Bhattacharya S.S."/>
            <person name="Shirouzu T."/>
            <person name="Yoshinaga Y."/>
            <person name="Martin F.M."/>
            <person name="Grigoriev I.V."/>
            <person name="Hibbett D.S."/>
        </authorList>
    </citation>
    <scope>NUCLEOTIDE SEQUENCE [LARGE SCALE GENOMIC DNA]</scope>
    <source>
        <strain evidence="1 2">HHB12733</strain>
    </source>
</reference>
<name>A0A165CMM9_9BASI</name>
<dbReference type="EMBL" id="KV424128">
    <property type="protein sequence ID" value="KZT51056.1"/>
    <property type="molecule type" value="Genomic_DNA"/>
</dbReference>
<dbReference type="InParanoid" id="A0A165CMM9"/>
<dbReference type="OrthoDB" id="2146436at2759"/>
<accession>A0A165CMM9</accession>
<proteinExistence type="predicted"/>
<dbReference type="Proteomes" id="UP000076842">
    <property type="component" value="Unassembled WGS sequence"/>
</dbReference>
<evidence type="ECO:0000313" key="1">
    <source>
        <dbReference type="EMBL" id="KZT51056.1"/>
    </source>
</evidence>
<evidence type="ECO:0000313" key="2">
    <source>
        <dbReference type="Proteomes" id="UP000076842"/>
    </source>
</evidence>